<dbReference type="Proteomes" id="UP000613740">
    <property type="component" value="Unassembled WGS sequence"/>
</dbReference>
<organism evidence="3 4">
    <name type="scientific">Chlamydomonas schloesseri</name>
    <dbReference type="NCBI Taxonomy" id="2026947"/>
    <lineage>
        <taxon>Eukaryota</taxon>
        <taxon>Viridiplantae</taxon>
        <taxon>Chlorophyta</taxon>
        <taxon>core chlorophytes</taxon>
        <taxon>Chlorophyceae</taxon>
        <taxon>CS clade</taxon>
        <taxon>Chlamydomonadales</taxon>
        <taxon>Chlamydomonadaceae</taxon>
        <taxon>Chlamydomonas</taxon>
    </lineage>
</organism>
<dbReference type="Gene3D" id="1.10.287.110">
    <property type="entry name" value="DnaJ domain"/>
    <property type="match status" value="1"/>
</dbReference>
<feature type="compositionally biased region" description="Gly residues" evidence="1">
    <location>
        <begin position="276"/>
        <end position="328"/>
    </location>
</feature>
<dbReference type="Pfam" id="PF00226">
    <property type="entry name" value="DnaJ"/>
    <property type="match status" value="1"/>
</dbReference>
<feature type="region of interest" description="Disordered" evidence="1">
    <location>
        <begin position="260"/>
        <end position="328"/>
    </location>
</feature>
<evidence type="ECO:0000259" key="2">
    <source>
        <dbReference type="PROSITE" id="PS50076"/>
    </source>
</evidence>
<dbReference type="EMBL" id="JAEHOD010000010">
    <property type="protein sequence ID" value="KAG2450634.1"/>
    <property type="molecule type" value="Genomic_DNA"/>
</dbReference>
<feature type="region of interest" description="Disordered" evidence="1">
    <location>
        <begin position="71"/>
        <end position="95"/>
    </location>
</feature>
<dbReference type="PROSITE" id="PS00636">
    <property type="entry name" value="DNAJ_1"/>
    <property type="match status" value="1"/>
</dbReference>
<protein>
    <recommendedName>
        <fullName evidence="2">J domain-containing protein</fullName>
    </recommendedName>
</protein>
<dbReference type="InterPro" id="IPR036869">
    <property type="entry name" value="J_dom_sf"/>
</dbReference>
<dbReference type="OrthoDB" id="543414at2759"/>
<accession>A0A835WNR6</accession>
<evidence type="ECO:0000313" key="3">
    <source>
        <dbReference type="EMBL" id="KAG2450634.1"/>
    </source>
</evidence>
<dbReference type="GO" id="GO:0005737">
    <property type="term" value="C:cytoplasm"/>
    <property type="evidence" value="ECO:0007669"/>
    <property type="project" value="TreeGrafter"/>
</dbReference>
<dbReference type="SMART" id="SM00271">
    <property type="entry name" value="DnaJ"/>
    <property type="match status" value="1"/>
</dbReference>
<name>A0A835WNR6_9CHLO</name>
<evidence type="ECO:0000313" key="4">
    <source>
        <dbReference type="Proteomes" id="UP000613740"/>
    </source>
</evidence>
<proteinExistence type="predicted"/>
<dbReference type="InterPro" id="IPR001623">
    <property type="entry name" value="DnaJ_domain"/>
</dbReference>
<reference evidence="3" key="1">
    <citation type="journal article" date="2020" name="bioRxiv">
        <title>Comparative genomics of Chlamydomonas.</title>
        <authorList>
            <person name="Craig R.J."/>
            <person name="Hasan A.R."/>
            <person name="Ness R.W."/>
            <person name="Keightley P.D."/>
        </authorList>
    </citation>
    <scope>NUCLEOTIDE SEQUENCE</scope>
    <source>
        <strain evidence="3">CCAP 11/173</strain>
    </source>
</reference>
<dbReference type="AlphaFoldDB" id="A0A835WNR6"/>
<dbReference type="PANTHER" id="PTHR43096">
    <property type="entry name" value="DNAJ HOMOLOG 1, MITOCHONDRIAL-RELATED"/>
    <property type="match status" value="1"/>
</dbReference>
<sequence>MSTIAAARTHYDVLGVEPSADATAIKSAFRKAAKLLHPDVSKSDDSEEEFIRVKEAYEILSDDRQRRAYDEQLRQASRRRSSAGASTSGRRGGGAASAAAAGYAAGTRVVIQDEYGNFVEVDIGDLFGSGFIVDDEDDSDDDDDGFMVLDEDDLDYVAWAATSGNFKSSFQASWQSNGRKKRRAKQQQQQAATEAPLSYDEKELLLKELPRQYRAAAQQMFGARLQTLRNLDELAQLVEAVDEINAMGVQFEVMHDEFGNGVGSSGSGSSSRRRTSGGGSGGGSAGGGGGGRRAARGGRGGGGRSSAQSSGGGMGSGGSGRGGGRGRR</sequence>
<dbReference type="InterPro" id="IPR018253">
    <property type="entry name" value="DnaJ_domain_CS"/>
</dbReference>
<dbReference type="GO" id="GO:0042026">
    <property type="term" value="P:protein refolding"/>
    <property type="evidence" value="ECO:0007669"/>
    <property type="project" value="TreeGrafter"/>
</dbReference>
<dbReference type="CDD" id="cd06257">
    <property type="entry name" value="DnaJ"/>
    <property type="match status" value="1"/>
</dbReference>
<dbReference type="PANTHER" id="PTHR43096:SF58">
    <property type="entry name" value="CHAPERONE DNAJ-DOMAIN SUPERFAMILY PROTEIN"/>
    <property type="match status" value="1"/>
</dbReference>
<keyword evidence="4" id="KW-1185">Reference proteome</keyword>
<comment type="caution">
    <text evidence="3">The sequence shown here is derived from an EMBL/GenBank/DDBJ whole genome shotgun (WGS) entry which is preliminary data.</text>
</comment>
<dbReference type="SUPFAM" id="SSF46565">
    <property type="entry name" value="Chaperone J-domain"/>
    <property type="match status" value="1"/>
</dbReference>
<dbReference type="GO" id="GO:0051082">
    <property type="term" value="F:unfolded protein binding"/>
    <property type="evidence" value="ECO:0007669"/>
    <property type="project" value="TreeGrafter"/>
</dbReference>
<feature type="domain" description="J" evidence="2">
    <location>
        <begin position="9"/>
        <end position="73"/>
    </location>
</feature>
<dbReference type="PRINTS" id="PR00625">
    <property type="entry name" value="JDOMAIN"/>
</dbReference>
<gene>
    <name evidence="3" type="ORF">HYH02_004474</name>
</gene>
<evidence type="ECO:0000256" key="1">
    <source>
        <dbReference type="SAM" id="MobiDB-lite"/>
    </source>
</evidence>
<dbReference type="PROSITE" id="PS50076">
    <property type="entry name" value="DNAJ_2"/>
    <property type="match status" value="1"/>
</dbReference>